<evidence type="ECO:0000259" key="8">
    <source>
        <dbReference type="Pfam" id="PF14322"/>
    </source>
</evidence>
<dbReference type="EMBL" id="SMFL01000013">
    <property type="protein sequence ID" value="TDE11122.1"/>
    <property type="molecule type" value="Genomic_DNA"/>
</dbReference>
<dbReference type="AlphaFoldDB" id="A0A4R5DBP5"/>
<evidence type="ECO:0000256" key="4">
    <source>
        <dbReference type="ARBA" id="ARBA00023136"/>
    </source>
</evidence>
<feature type="domain" description="RagB/SusD" evidence="7">
    <location>
        <begin position="314"/>
        <end position="499"/>
    </location>
</feature>
<evidence type="ECO:0000313" key="9">
    <source>
        <dbReference type="EMBL" id="TDE11122.1"/>
    </source>
</evidence>
<keyword evidence="3 6" id="KW-0732">Signal</keyword>
<protein>
    <submittedName>
        <fullName evidence="9">RagB/SusD family nutrient uptake outer membrane protein</fullName>
    </submittedName>
</protein>
<dbReference type="Proteomes" id="UP000294850">
    <property type="component" value="Unassembled WGS sequence"/>
</dbReference>
<evidence type="ECO:0000256" key="1">
    <source>
        <dbReference type="ARBA" id="ARBA00004442"/>
    </source>
</evidence>
<dbReference type="InterPro" id="IPR033985">
    <property type="entry name" value="SusD-like_N"/>
</dbReference>
<organism evidence="9 10">
    <name type="scientific">Dyadobacter psychrotolerans</name>
    <dbReference type="NCBI Taxonomy" id="2541721"/>
    <lineage>
        <taxon>Bacteria</taxon>
        <taxon>Pseudomonadati</taxon>
        <taxon>Bacteroidota</taxon>
        <taxon>Cytophagia</taxon>
        <taxon>Cytophagales</taxon>
        <taxon>Spirosomataceae</taxon>
        <taxon>Dyadobacter</taxon>
    </lineage>
</organism>
<dbReference type="Pfam" id="PF07980">
    <property type="entry name" value="SusD_RagB"/>
    <property type="match status" value="1"/>
</dbReference>
<dbReference type="GO" id="GO:0009279">
    <property type="term" value="C:cell outer membrane"/>
    <property type="evidence" value="ECO:0007669"/>
    <property type="project" value="UniProtKB-SubCell"/>
</dbReference>
<dbReference type="Pfam" id="PF14322">
    <property type="entry name" value="SusD-like_3"/>
    <property type="match status" value="1"/>
</dbReference>
<evidence type="ECO:0000256" key="3">
    <source>
        <dbReference type="ARBA" id="ARBA00022729"/>
    </source>
</evidence>
<evidence type="ECO:0000256" key="2">
    <source>
        <dbReference type="ARBA" id="ARBA00006275"/>
    </source>
</evidence>
<evidence type="ECO:0000256" key="6">
    <source>
        <dbReference type="SAM" id="SignalP"/>
    </source>
</evidence>
<comment type="caution">
    <text evidence="9">The sequence shown here is derived from an EMBL/GenBank/DDBJ whole genome shotgun (WGS) entry which is preliminary data.</text>
</comment>
<dbReference type="InterPro" id="IPR011990">
    <property type="entry name" value="TPR-like_helical_dom_sf"/>
</dbReference>
<proteinExistence type="inferred from homology"/>
<dbReference type="OrthoDB" id="636214at2"/>
<dbReference type="RefSeq" id="WP_131961381.1">
    <property type="nucleotide sequence ID" value="NZ_SMFL01000013.1"/>
</dbReference>
<keyword evidence="4" id="KW-0472">Membrane</keyword>
<evidence type="ECO:0000313" key="10">
    <source>
        <dbReference type="Proteomes" id="UP000294850"/>
    </source>
</evidence>
<gene>
    <name evidence="9" type="ORF">E0F88_26885</name>
</gene>
<feature type="domain" description="SusD-like N-terminal" evidence="8">
    <location>
        <begin position="52"/>
        <end position="226"/>
    </location>
</feature>
<dbReference type="Gene3D" id="1.25.40.390">
    <property type="match status" value="1"/>
</dbReference>
<keyword evidence="10" id="KW-1185">Reference proteome</keyword>
<evidence type="ECO:0000259" key="7">
    <source>
        <dbReference type="Pfam" id="PF07980"/>
    </source>
</evidence>
<accession>A0A4R5DBP5</accession>
<dbReference type="SUPFAM" id="SSF48452">
    <property type="entry name" value="TPR-like"/>
    <property type="match status" value="1"/>
</dbReference>
<keyword evidence="5" id="KW-0998">Cell outer membrane</keyword>
<comment type="subcellular location">
    <subcellularLocation>
        <location evidence="1">Cell outer membrane</location>
    </subcellularLocation>
</comment>
<comment type="similarity">
    <text evidence="2">Belongs to the SusD family.</text>
</comment>
<reference evidence="9 10" key="1">
    <citation type="submission" date="2019-03" db="EMBL/GenBank/DDBJ databases">
        <title>Dyadobacter AR-3-6 sp. nov., isolated from arctic soil.</title>
        <authorList>
            <person name="Chaudhary D.K."/>
        </authorList>
    </citation>
    <scope>NUCLEOTIDE SEQUENCE [LARGE SCALE GENOMIC DNA]</scope>
    <source>
        <strain evidence="9 10">AR-3-6</strain>
    </source>
</reference>
<evidence type="ECO:0000256" key="5">
    <source>
        <dbReference type="ARBA" id="ARBA00023237"/>
    </source>
</evidence>
<dbReference type="InterPro" id="IPR012944">
    <property type="entry name" value="SusD_RagB_dom"/>
</dbReference>
<sequence length="499" mass="55437">MKFISYNKSLVIFMTIAATLIVSSCSDFLDREPLGRYVEKDIPAGSFDSQVFSVYAKMRAFGVIAMPYLAIHNFRSDDADKGSSTTDGIQQENFYDNFQYVKDEWLLNSYWSDHYALIVAANAVISDIDSVKATDESTLINRAEAKFMRAHAYFDLVRTYGEVPKIDFKVRESSQANIKKSPVADIFALIDADLTEASATLPATWAATYTGRLTKGAALALHAKSYMFRSNWAAALAASKQVIALGTYSLVSDYNSIFRETGENNSESVFEVQAIYTTTQTTLGVENAMHQGVRGSGAWDLGWGWNTPSESLAAAFETGDPRKDATLLYSGRVNTPYNESVPAATASLPRPYWNKKVYTNPAIRSSTASRFGQWMNVRVIRYADVLLWAAEASNETGDATGALAYLEQVRSRARGTNTAILPKVTVTDQVKLRDAIRQERRVELGMENERFFDLVRWGIVEETMRAAGKTGYQARNRYLPIPQPEIDKSGGVLVQNSAY</sequence>
<dbReference type="CDD" id="cd08977">
    <property type="entry name" value="SusD"/>
    <property type="match status" value="1"/>
</dbReference>
<feature type="signal peptide" evidence="6">
    <location>
        <begin position="1"/>
        <end position="17"/>
    </location>
</feature>
<name>A0A4R5DBP5_9BACT</name>
<dbReference type="PROSITE" id="PS51257">
    <property type="entry name" value="PROKAR_LIPOPROTEIN"/>
    <property type="match status" value="1"/>
</dbReference>
<feature type="chain" id="PRO_5020651895" evidence="6">
    <location>
        <begin position="18"/>
        <end position="499"/>
    </location>
</feature>